<protein>
    <submittedName>
        <fullName evidence="2">Uncharacterized protein</fullName>
    </submittedName>
</protein>
<feature type="region of interest" description="Disordered" evidence="1">
    <location>
        <begin position="1"/>
        <end position="38"/>
    </location>
</feature>
<evidence type="ECO:0000313" key="3">
    <source>
        <dbReference type="Proteomes" id="UP001595872"/>
    </source>
</evidence>
<dbReference type="Proteomes" id="UP001595872">
    <property type="component" value="Unassembled WGS sequence"/>
</dbReference>
<dbReference type="RefSeq" id="WP_378257170.1">
    <property type="nucleotide sequence ID" value="NZ_JBHSIT010000005.1"/>
</dbReference>
<name>A0ABV9U181_9ACTN</name>
<accession>A0ABV9U181</accession>
<gene>
    <name evidence="2" type="ORF">ACFPCY_19745</name>
</gene>
<evidence type="ECO:0000256" key="1">
    <source>
        <dbReference type="SAM" id="MobiDB-lite"/>
    </source>
</evidence>
<comment type="caution">
    <text evidence="2">The sequence shown here is derived from an EMBL/GenBank/DDBJ whole genome shotgun (WGS) entry which is preliminary data.</text>
</comment>
<reference evidence="3" key="1">
    <citation type="journal article" date="2019" name="Int. J. Syst. Evol. Microbiol.">
        <title>The Global Catalogue of Microorganisms (GCM) 10K type strain sequencing project: providing services to taxonomists for standard genome sequencing and annotation.</title>
        <authorList>
            <consortium name="The Broad Institute Genomics Platform"/>
            <consortium name="The Broad Institute Genome Sequencing Center for Infectious Disease"/>
            <person name="Wu L."/>
            <person name="Ma J."/>
        </authorList>
    </citation>
    <scope>NUCLEOTIDE SEQUENCE [LARGE SCALE GENOMIC DNA]</scope>
    <source>
        <strain evidence="3">KLKA75</strain>
    </source>
</reference>
<evidence type="ECO:0000313" key="2">
    <source>
        <dbReference type="EMBL" id="MFC4909566.1"/>
    </source>
</evidence>
<keyword evidence="3" id="KW-1185">Reference proteome</keyword>
<proteinExistence type="predicted"/>
<organism evidence="2 3">
    <name type="scientific">Actinomadura gamaensis</name>
    <dbReference type="NCBI Taxonomy" id="1763541"/>
    <lineage>
        <taxon>Bacteria</taxon>
        <taxon>Bacillati</taxon>
        <taxon>Actinomycetota</taxon>
        <taxon>Actinomycetes</taxon>
        <taxon>Streptosporangiales</taxon>
        <taxon>Thermomonosporaceae</taxon>
        <taxon>Actinomadura</taxon>
    </lineage>
</organism>
<dbReference type="EMBL" id="JBHSIT010000005">
    <property type="protein sequence ID" value="MFC4909566.1"/>
    <property type="molecule type" value="Genomic_DNA"/>
</dbReference>
<sequence>MAELKKAVRKGPQAGATGAASRKKQEAPGAEAALNRSADLRPTDFLALQRTAGNAATTRVVQRAMPSGTAPSELFADRPADHPEWARFEGLMRSSGFPSDITEIAWQLLMGGLSEQGRLNREAAASGLDDAGRRAHRSSNTWYREFIALLGDSLRAGKPSMALWSGGIDVSRYAEGKGHTPLEATRLGRICDQLELNSNWKLQAPLWNVLSTAFVQRATVPVHIYLRAYDPESVLMAQEIPQLRIVQRLNPDVRLVWHPLYTTPDNKIKEIAADFTLVEDAPYTSRDKCVGVMYQYLLRFHDTANAKSSRAYDEMNKLLAKNVVSKKA</sequence>